<proteinExistence type="predicted"/>
<dbReference type="Gene3D" id="3.20.20.210">
    <property type="match status" value="1"/>
</dbReference>
<evidence type="ECO:0000313" key="1">
    <source>
        <dbReference type="EMBL" id="HIR47032.1"/>
    </source>
</evidence>
<sequence length="408" mass="46951">MLKDVQILRRLARSYAEAAAQERNTENRRLHRAVNDLQMIRPVVLIDEIPFHEINFDGSLTLQCEDPILRGAEDYLRKKLFQWKHFPADMILAPYYPVEKIIHSTGCGFTVQEDTLAKDSRNHIISHEYHDQLEEEDSIEQFHLPVVTYDEEATMAVFNRIGNAIGDLLPVRLVGRSCYVPIWDDIARLRGVTPLLIDLVERPEHTHRIVAKMAEYYESLNEQLERLGLFEIEPLHIHCTSALNSTLPGEYDGGPVKRSQIWGRGMAQIFASVSKDMHEEFDIAYMKKIMEPFGLVYYGCCEPLDKKIDILEQIPHLRKISITPWADINNAAEVIGNRYVIANKPNPASVSGRLDEDALRKEISRILSACKRNGCSFDMVLKDISSVGYDVQNLIRWEQIVMEMVRNY</sequence>
<comment type="caution">
    <text evidence="1">The sequence shown here is derived from an EMBL/GenBank/DDBJ whole genome shotgun (WGS) entry which is preliminary data.</text>
</comment>
<accession>A0A9D1AMV6</accession>
<gene>
    <name evidence="1" type="ORF">IAB89_05155</name>
</gene>
<reference evidence="1" key="2">
    <citation type="journal article" date="2021" name="PeerJ">
        <title>Extensive microbial diversity within the chicken gut microbiome revealed by metagenomics and culture.</title>
        <authorList>
            <person name="Gilroy R."/>
            <person name="Ravi A."/>
            <person name="Getino M."/>
            <person name="Pursley I."/>
            <person name="Horton D.L."/>
            <person name="Alikhan N.F."/>
            <person name="Baker D."/>
            <person name="Gharbi K."/>
            <person name="Hall N."/>
            <person name="Watson M."/>
            <person name="Adriaenssens E.M."/>
            <person name="Foster-Nyarko E."/>
            <person name="Jarju S."/>
            <person name="Secka A."/>
            <person name="Antonio M."/>
            <person name="Oren A."/>
            <person name="Chaudhuri R.R."/>
            <person name="La Ragione R."/>
            <person name="Hildebrand F."/>
            <person name="Pallen M.J."/>
        </authorList>
    </citation>
    <scope>NUCLEOTIDE SEQUENCE</scope>
    <source>
        <strain evidence="1">ChiSxjej1B13-7958</strain>
    </source>
</reference>
<reference evidence="1" key="1">
    <citation type="submission" date="2020-10" db="EMBL/GenBank/DDBJ databases">
        <authorList>
            <person name="Gilroy R."/>
        </authorList>
    </citation>
    <scope>NUCLEOTIDE SEQUENCE</scope>
    <source>
        <strain evidence="1">ChiSxjej1B13-7958</strain>
    </source>
</reference>
<dbReference type="EMBL" id="DVGZ01000052">
    <property type="protein sequence ID" value="HIR47032.1"/>
    <property type="molecule type" value="Genomic_DNA"/>
</dbReference>
<dbReference type="AlphaFoldDB" id="A0A9D1AMV6"/>
<protein>
    <recommendedName>
        <fullName evidence="3">Uroporphyrinogen decarboxylase (URO-D) domain-containing protein</fullName>
    </recommendedName>
</protein>
<dbReference type="InterPro" id="IPR038071">
    <property type="entry name" value="UROD/MetE-like_sf"/>
</dbReference>
<organism evidence="1 2">
    <name type="scientific">Candidatus Caccousia avicola</name>
    <dbReference type="NCBI Taxonomy" id="2840721"/>
    <lineage>
        <taxon>Bacteria</taxon>
        <taxon>Bacillati</taxon>
        <taxon>Bacillota</taxon>
        <taxon>Clostridia</taxon>
        <taxon>Eubacteriales</taxon>
        <taxon>Oscillospiraceae</taxon>
        <taxon>Oscillospiraceae incertae sedis</taxon>
        <taxon>Candidatus Caccousia</taxon>
    </lineage>
</organism>
<name>A0A9D1AMV6_9FIRM</name>
<dbReference type="Proteomes" id="UP000824242">
    <property type="component" value="Unassembled WGS sequence"/>
</dbReference>
<evidence type="ECO:0008006" key="3">
    <source>
        <dbReference type="Google" id="ProtNLM"/>
    </source>
</evidence>
<evidence type="ECO:0000313" key="2">
    <source>
        <dbReference type="Proteomes" id="UP000824242"/>
    </source>
</evidence>